<accession>A0A811TF11</accession>
<reference evidence="2" key="1">
    <citation type="submission" date="2020-10" db="EMBL/GenBank/DDBJ databases">
        <authorList>
            <person name="Hahn C.J."/>
            <person name="Laso-Perez R."/>
            <person name="Vulcano F."/>
            <person name="Vaziourakis K.-M."/>
            <person name="Stokke R."/>
            <person name="Steen I.H."/>
            <person name="Teske A."/>
            <person name="Boetius A."/>
            <person name="Liebeke M."/>
            <person name="Amann R."/>
            <person name="Knittel K."/>
        </authorList>
    </citation>
    <scope>NUCLEOTIDE SEQUENCE</scope>
    <source>
        <strain evidence="2">Gfbio:e3339647-f889-4370-9287-4fb5cb688e4c:AG392D22_GoMArc1</strain>
        <strain evidence="1">Gfbio:e3339647-f889-4370-9287-4fb5cb688e4c:AG394J04_GoMArc1</strain>
    </source>
</reference>
<evidence type="ECO:0000313" key="3">
    <source>
        <dbReference type="Proteomes" id="UP000634805"/>
    </source>
</evidence>
<dbReference type="AlphaFoldDB" id="A0A811TF11"/>
<sequence length="307" mass="33863">MNVYPNTDSCGSIINCDNLNDYLVNYLDVEHEVRSEDQGVPIWFVPGDPAIFGSFDSKVFKHAVFAVSGCGGTIEYNAHTNDRYHEDTQFFFEKGDYDYCTYYRIIAGDGGSSKFSKGDIVQVNTPSSCLYCFPDGPTSGTKQCESHGTVGVILDPTPTLAADFWRVKVCYCDGFEGWSAQEYLETKYISPSAKFSIGDTVRVTPSIGVNYRSDPPELDKSGAVPQGTEGKILAGSKYGAVKDVSGCYWFWKVDYGAGKVGWSAESCLEKSQTTHQTRLPHLPVRVQDALERPIAIPLLQLIPMAIR</sequence>
<dbReference type="EMBL" id="CAJHIS010000053">
    <property type="protein sequence ID" value="CAD6495062.1"/>
    <property type="molecule type" value="Genomic_DNA"/>
</dbReference>
<protein>
    <recommendedName>
        <fullName evidence="4">SH3b domain-containing protein</fullName>
    </recommendedName>
</protein>
<name>A0A811TF11_9EURY</name>
<dbReference type="Proteomes" id="UP000603056">
    <property type="component" value="Unassembled WGS sequence"/>
</dbReference>
<evidence type="ECO:0000313" key="2">
    <source>
        <dbReference type="EMBL" id="CAD6495062.1"/>
    </source>
</evidence>
<proteinExistence type="predicted"/>
<evidence type="ECO:0000313" key="1">
    <source>
        <dbReference type="EMBL" id="CAD6491004.1"/>
    </source>
</evidence>
<dbReference type="EMBL" id="CAJHIP010000001">
    <property type="protein sequence ID" value="CAD6491004.1"/>
    <property type="molecule type" value="Genomic_DNA"/>
</dbReference>
<evidence type="ECO:0008006" key="4">
    <source>
        <dbReference type="Google" id="ProtNLM"/>
    </source>
</evidence>
<dbReference type="Proteomes" id="UP000634805">
    <property type="component" value="Unassembled WGS sequence"/>
</dbReference>
<gene>
    <name evidence="2" type="ORF">EMLJLAPB_01152</name>
    <name evidence="1" type="ORF">FFODKBPE_00072</name>
</gene>
<comment type="caution">
    <text evidence="2">The sequence shown here is derived from an EMBL/GenBank/DDBJ whole genome shotgun (WGS) entry which is preliminary data.</text>
</comment>
<organism evidence="2 3">
    <name type="scientific">Candidatus Argoarchaeum ethanivorans</name>
    <dbReference type="NCBI Taxonomy" id="2608793"/>
    <lineage>
        <taxon>Archaea</taxon>
        <taxon>Methanobacteriati</taxon>
        <taxon>Methanobacteriota</taxon>
        <taxon>Stenosarchaea group</taxon>
        <taxon>Methanomicrobia</taxon>
        <taxon>Methanosarcinales</taxon>
        <taxon>Methanosarcinales incertae sedis</taxon>
        <taxon>GOM Arc I cluster</taxon>
        <taxon>Candidatus Argoarchaeum</taxon>
    </lineage>
</organism>